<sequence length="139" mass="14389">MSPVTGSQLSHRNKVGLVVAGVLGLTDLPPSPAALATMLFLWESQIEPVDLLVLVGFVAAAVLGLTTIVGVVLTWRRKSRIGARAVAAARVISALMTASVFLVQGQPAAMFMVAAALVILNIITVILVMSRPAAPPLPS</sequence>
<evidence type="ECO:0000313" key="3">
    <source>
        <dbReference type="Proteomes" id="UP000482960"/>
    </source>
</evidence>
<dbReference type="EMBL" id="BLPG01000001">
    <property type="protein sequence ID" value="GFJ93501.1"/>
    <property type="molecule type" value="Genomic_DNA"/>
</dbReference>
<gene>
    <name evidence="2" type="ORF">Prum_071430</name>
</gene>
<dbReference type="AlphaFoldDB" id="A0A6V8LF90"/>
<dbReference type="Proteomes" id="UP000482960">
    <property type="component" value="Unassembled WGS sequence"/>
</dbReference>
<keyword evidence="1" id="KW-0472">Membrane</keyword>
<accession>A0A6V8LF90</accession>
<feature type="transmembrane region" description="Helical" evidence="1">
    <location>
        <begin position="85"/>
        <end position="103"/>
    </location>
</feature>
<dbReference type="RefSeq" id="WP_173080127.1">
    <property type="nucleotide sequence ID" value="NZ_BAABJB010000034.1"/>
</dbReference>
<keyword evidence="1" id="KW-0812">Transmembrane</keyword>
<comment type="caution">
    <text evidence="2">The sequence shown here is derived from an EMBL/GenBank/DDBJ whole genome shotgun (WGS) entry which is preliminary data.</text>
</comment>
<keyword evidence="1" id="KW-1133">Transmembrane helix</keyword>
<name>A0A6V8LF90_9ACTN</name>
<organism evidence="2 3">
    <name type="scientific">Phytohabitans rumicis</name>
    <dbReference type="NCBI Taxonomy" id="1076125"/>
    <lineage>
        <taxon>Bacteria</taxon>
        <taxon>Bacillati</taxon>
        <taxon>Actinomycetota</taxon>
        <taxon>Actinomycetes</taxon>
        <taxon>Micromonosporales</taxon>
        <taxon>Micromonosporaceae</taxon>
    </lineage>
</organism>
<protein>
    <recommendedName>
        <fullName evidence="4">DUF2568 domain-containing protein</fullName>
    </recommendedName>
</protein>
<keyword evidence="3" id="KW-1185">Reference proteome</keyword>
<evidence type="ECO:0000256" key="1">
    <source>
        <dbReference type="SAM" id="Phobius"/>
    </source>
</evidence>
<evidence type="ECO:0000313" key="2">
    <source>
        <dbReference type="EMBL" id="GFJ93501.1"/>
    </source>
</evidence>
<reference evidence="2 3" key="1">
    <citation type="submission" date="2020-03" db="EMBL/GenBank/DDBJ databases">
        <title>Whole genome shotgun sequence of Phytohabitans rumicis NBRC 108638.</title>
        <authorList>
            <person name="Komaki H."/>
            <person name="Tamura T."/>
        </authorList>
    </citation>
    <scope>NUCLEOTIDE SEQUENCE [LARGE SCALE GENOMIC DNA]</scope>
    <source>
        <strain evidence="2 3">NBRC 108638</strain>
    </source>
</reference>
<proteinExistence type="predicted"/>
<feature type="transmembrane region" description="Helical" evidence="1">
    <location>
        <begin position="109"/>
        <end position="129"/>
    </location>
</feature>
<evidence type="ECO:0008006" key="4">
    <source>
        <dbReference type="Google" id="ProtNLM"/>
    </source>
</evidence>
<feature type="transmembrane region" description="Helical" evidence="1">
    <location>
        <begin position="51"/>
        <end position="73"/>
    </location>
</feature>
<reference evidence="2 3" key="2">
    <citation type="submission" date="2020-03" db="EMBL/GenBank/DDBJ databases">
        <authorList>
            <person name="Ichikawa N."/>
            <person name="Kimura A."/>
            <person name="Kitahashi Y."/>
            <person name="Uohara A."/>
        </authorList>
    </citation>
    <scope>NUCLEOTIDE SEQUENCE [LARGE SCALE GENOMIC DNA]</scope>
    <source>
        <strain evidence="2 3">NBRC 108638</strain>
    </source>
</reference>